<reference evidence="2 3" key="1">
    <citation type="journal article" date="2016" name="Genome Biol. Evol.">
        <title>Divergent and convergent evolution of fungal pathogenicity.</title>
        <authorList>
            <person name="Shang Y."/>
            <person name="Xiao G."/>
            <person name="Zheng P."/>
            <person name="Cen K."/>
            <person name="Zhan S."/>
            <person name="Wang C."/>
        </authorList>
    </citation>
    <scope>NUCLEOTIDE SEQUENCE [LARGE SCALE GENOMIC DNA]</scope>
    <source>
        <strain evidence="2 3">ARSEF 7405</strain>
    </source>
</reference>
<sequence length="522" mass="59735">MAPSHFLLASTNHPTTEQRPDTQTAASSNVLTLADDTTTVTADTSTTFHESAPSCERESSPLNTTPMQAADDEPGCPFLFNDGTDNMIPIAVHYDGQGNRIYRDTPDQMFGEYQHRNGVQPKKEGEETKGVGRGSNIEQRREQSPVIVEHRRLKFKYKSKHKHRYNHKQKQKHIPEQQDRSHHEQEVFKEVVPAAPIVPIITGRFYTTPTARLMQELQGADENLCDADDEDETSGGSEDAAWQEVVNQIDALEMVMSQIMRLRCLAMTGQYLDQEFAALREALPPGRHADMFDPSKCKTLPENSILNVWEQDYKRELDQYDEQLMAIRQEHKGKARRFILRWYKARLQKLREIGSQGDFTDMSDLHRRAMDVLTTRDRMSPESEACSSLPPRRCAPKTVEQFTWRIVNERVVKWVMASKERPPSSDGEGDQFEPEDDDEPVYRPFETDEDIYEKLGYPIAVLEYKGGGVRRLPPELQEVKDATATERSKLAPKPAPKPTHSYNLRGKRKWVSEDNDSMTRGN</sequence>
<keyword evidence="3" id="KW-1185">Reference proteome</keyword>
<feature type="region of interest" description="Disordered" evidence="1">
    <location>
        <begin position="468"/>
        <end position="522"/>
    </location>
</feature>
<evidence type="ECO:0000313" key="3">
    <source>
        <dbReference type="Proteomes" id="UP000242877"/>
    </source>
</evidence>
<accession>A0A167VJF6</accession>
<gene>
    <name evidence="2" type="ORF">AAP_05527</name>
</gene>
<evidence type="ECO:0000313" key="2">
    <source>
        <dbReference type="EMBL" id="KZZ87616.1"/>
    </source>
</evidence>
<feature type="compositionally biased region" description="Polar residues" evidence="1">
    <location>
        <begin position="9"/>
        <end position="29"/>
    </location>
</feature>
<feature type="region of interest" description="Disordered" evidence="1">
    <location>
        <begin position="1"/>
        <end position="72"/>
    </location>
</feature>
<protein>
    <submittedName>
        <fullName evidence="2">Uncharacterized protein</fullName>
    </submittedName>
</protein>
<dbReference type="VEuPathDB" id="FungiDB:AAP_05527"/>
<feature type="compositionally biased region" description="Basic and acidic residues" evidence="1">
    <location>
        <begin position="121"/>
        <end position="130"/>
    </location>
</feature>
<dbReference type="OrthoDB" id="10579296at2759"/>
<feature type="compositionally biased region" description="Acidic residues" evidence="1">
    <location>
        <begin position="427"/>
        <end position="439"/>
    </location>
</feature>
<evidence type="ECO:0000256" key="1">
    <source>
        <dbReference type="SAM" id="MobiDB-lite"/>
    </source>
</evidence>
<comment type="caution">
    <text evidence="2">The sequence shown here is derived from an EMBL/GenBank/DDBJ whole genome shotgun (WGS) entry which is preliminary data.</text>
</comment>
<dbReference type="Proteomes" id="UP000242877">
    <property type="component" value="Unassembled WGS sequence"/>
</dbReference>
<feature type="compositionally biased region" description="Basic and acidic residues" evidence="1">
    <location>
        <begin position="477"/>
        <end position="489"/>
    </location>
</feature>
<proteinExistence type="predicted"/>
<feature type="compositionally biased region" description="Low complexity" evidence="1">
    <location>
        <begin position="30"/>
        <end position="47"/>
    </location>
</feature>
<feature type="compositionally biased region" description="Basic residues" evidence="1">
    <location>
        <begin position="151"/>
        <end position="172"/>
    </location>
</feature>
<name>A0A167VJF6_9EURO</name>
<feature type="region of interest" description="Disordered" evidence="1">
    <location>
        <begin position="418"/>
        <end position="444"/>
    </location>
</feature>
<dbReference type="EMBL" id="AZGZ01000032">
    <property type="protein sequence ID" value="KZZ87616.1"/>
    <property type="molecule type" value="Genomic_DNA"/>
</dbReference>
<organism evidence="2 3">
    <name type="scientific">Ascosphaera apis ARSEF 7405</name>
    <dbReference type="NCBI Taxonomy" id="392613"/>
    <lineage>
        <taxon>Eukaryota</taxon>
        <taxon>Fungi</taxon>
        <taxon>Dikarya</taxon>
        <taxon>Ascomycota</taxon>
        <taxon>Pezizomycotina</taxon>
        <taxon>Eurotiomycetes</taxon>
        <taxon>Eurotiomycetidae</taxon>
        <taxon>Onygenales</taxon>
        <taxon>Ascosphaeraceae</taxon>
        <taxon>Ascosphaera</taxon>
    </lineage>
</organism>
<feature type="region of interest" description="Disordered" evidence="1">
    <location>
        <begin position="115"/>
        <end position="185"/>
    </location>
</feature>
<dbReference type="AlphaFoldDB" id="A0A167VJF6"/>
<feature type="compositionally biased region" description="Basic and acidic residues" evidence="1">
    <location>
        <begin position="173"/>
        <end position="185"/>
    </location>
</feature>